<accession>A0A1G7JTX4</accession>
<name>A0A1G7JTX4_9FIRM</name>
<dbReference type="Gene3D" id="2.30.30.40">
    <property type="entry name" value="SH3 Domains"/>
    <property type="match status" value="1"/>
</dbReference>
<dbReference type="STRING" id="1123285.SAMN05660235_01045"/>
<feature type="domain" description="CheW-like" evidence="1">
    <location>
        <begin position="135"/>
        <end position="269"/>
    </location>
</feature>
<proteinExistence type="predicted"/>
<organism evidence="2 3">
    <name type="scientific">Sporolituus thermophilus DSM 23256</name>
    <dbReference type="NCBI Taxonomy" id="1123285"/>
    <lineage>
        <taxon>Bacteria</taxon>
        <taxon>Bacillati</taxon>
        <taxon>Bacillota</taxon>
        <taxon>Negativicutes</taxon>
        <taxon>Selenomonadales</taxon>
        <taxon>Sporomusaceae</taxon>
        <taxon>Sporolituus</taxon>
    </lineage>
</organism>
<evidence type="ECO:0000313" key="2">
    <source>
        <dbReference type="EMBL" id="SDF28244.1"/>
    </source>
</evidence>
<gene>
    <name evidence="2" type="ORF">SAMN05660235_01045</name>
</gene>
<dbReference type="Proteomes" id="UP000243333">
    <property type="component" value="Unassembled WGS sequence"/>
</dbReference>
<dbReference type="Pfam" id="PF01584">
    <property type="entry name" value="CheW"/>
    <property type="match status" value="1"/>
</dbReference>
<dbReference type="PROSITE" id="PS50851">
    <property type="entry name" value="CHEW"/>
    <property type="match status" value="1"/>
</dbReference>
<keyword evidence="3" id="KW-1185">Reference proteome</keyword>
<evidence type="ECO:0000313" key="3">
    <source>
        <dbReference type="Proteomes" id="UP000243333"/>
    </source>
</evidence>
<dbReference type="SMART" id="SM00260">
    <property type="entry name" value="CheW"/>
    <property type="match status" value="1"/>
</dbReference>
<reference evidence="3" key="1">
    <citation type="submission" date="2016-10" db="EMBL/GenBank/DDBJ databases">
        <authorList>
            <person name="Varghese N."/>
            <person name="Submissions S."/>
        </authorList>
    </citation>
    <scope>NUCLEOTIDE SEQUENCE [LARGE SCALE GENOMIC DNA]</scope>
    <source>
        <strain evidence="3">DSM 23256</strain>
    </source>
</reference>
<dbReference type="InterPro" id="IPR002545">
    <property type="entry name" value="CheW-lke_dom"/>
</dbReference>
<dbReference type="SUPFAM" id="SSF50341">
    <property type="entry name" value="CheW-like"/>
    <property type="match status" value="1"/>
</dbReference>
<protein>
    <submittedName>
        <fullName evidence="2">CheW-like domain-containing protein</fullName>
    </submittedName>
</protein>
<dbReference type="GO" id="GO:0006935">
    <property type="term" value="P:chemotaxis"/>
    <property type="evidence" value="ECO:0007669"/>
    <property type="project" value="InterPro"/>
</dbReference>
<dbReference type="AlphaFoldDB" id="A0A1G7JTX4"/>
<dbReference type="EMBL" id="FNBU01000006">
    <property type="protein sequence ID" value="SDF28244.1"/>
    <property type="molecule type" value="Genomic_DNA"/>
</dbReference>
<dbReference type="InterPro" id="IPR036061">
    <property type="entry name" value="CheW-like_dom_sf"/>
</dbReference>
<evidence type="ECO:0000259" key="1">
    <source>
        <dbReference type="PROSITE" id="PS50851"/>
    </source>
</evidence>
<sequence>MFPAMTKKKRRPCLPSVPDWPGNVVGAGCDNSNIGLTEETTDRLLAVAGPQLAAQPDWEKLKRLAGDLGNALDILTRMAWRDGSGSRMAPVGDGVQQAVKMAAEVIGRAQQEIAQFLLQAGVIDSGLALGSACHNADGLIVKAGGLPIFIENRYILEIAKKSDRDVINFRGRSFIHHRGKMTETFRLAEILAASCQGSPDEATTLTVLFVLLENTPVALIVDEVIGRERVMYTVLPEYLRSAPGITGAAVSSKGEVLLIIDVDGCFVNT</sequence>
<dbReference type="GO" id="GO:0007165">
    <property type="term" value="P:signal transduction"/>
    <property type="evidence" value="ECO:0007669"/>
    <property type="project" value="InterPro"/>
</dbReference>